<name>A0ABZ1P7S0_STRVL</name>
<keyword evidence="9" id="KW-0238">DNA-binding</keyword>
<evidence type="ECO:0000256" key="9">
    <source>
        <dbReference type="ARBA" id="ARBA00023125"/>
    </source>
</evidence>
<keyword evidence="16" id="KW-1185">Reference proteome</keyword>
<organism evidence="15 16">
    <name type="scientific">Streptomyces violaceus</name>
    <name type="common">Streptomyces venezuelae</name>
    <dbReference type="NCBI Taxonomy" id="1936"/>
    <lineage>
        <taxon>Bacteria</taxon>
        <taxon>Bacillati</taxon>
        <taxon>Actinomycetota</taxon>
        <taxon>Actinomycetes</taxon>
        <taxon>Kitasatosporales</taxon>
        <taxon>Streptomycetaceae</taxon>
        <taxon>Streptomyces</taxon>
    </lineage>
</organism>
<dbReference type="SUPFAM" id="SSF52540">
    <property type="entry name" value="P-loop containing nucleoside triphosphate hydrolases"/>
    <property type="match status" value="1"/>
</dbReference>
<dbReference type="InterPro" id="IPR003959">
    <property type="entry name" value="ATPase_AAA_core"/>
</dbReference>
<evidence type="ECO:0000256" key="1">
    <source>
        <dbReference type="ARBA" id="ARBA00004496"/>
    </source>
</evidence>
<keyword evidence="4" id="KW-0547">Nucleotide-binding</keyword>
<evidence type="ECO:0000256" key="12">
    <source>
        <dbReference type="ARBA" id="ARBA00039316"/>
    </source>
</evidence>
<evidence type="ECO:0000256" key="3">
    <source>
        <dbReference type="ARBA" id="ARBA00022737"/>
    </source>
</evidence>
<accession>A0ABZ1P7S0</accession>
<keyword evidence="10" id="KW-0234">DNA repair</keyword>
<dbReference type="PANTHER" id="PTHR43152">
    <property type="entry name" value="UVRABC SYSTEM PROTEIN A"/>
    <property type="match status" value="1"/>
</dbReference>
<keyword evidence="5" id="KW-0227">DNA damage</keyword>
<evidence type="ECO:0000256" key="13">
    <source>
        <dbReference type="ARBA" id="ARBA00042156"/>
    </source>
</evidence>
<sequence>MELVRFHKLATELTRNQSDTLFVLDEPSVGLHPLDIRTLLEVLQRLGDNGATVIVIEHDLDMIANADYVIDMGPGGGTAGGDIVATGTPDDLSRDPHSVTARYLSHHLHPTKR</sequence>
<comment type="subcellular location">
    <subcellularLocation>
        <location evidence="1">Cytoplasm</location>
    </subcellularLocation>
</comment>
<evidence type="ECO:0000256" key="4">
    <source>
        <dbReference type="ARBA" id="ARBA00022741"/>
    </source>
</evidence>
<dbReference type="Gene3D" id="3.40.50.300">
    <property type="entry name" value="P-loop containing nucleotide triphosphate hydrolases"/>
    <property type="match status" value="1"/>
</dbReference>
<evidence type="ECO:0000256" key="10">
    <source>
        <dbReference type="ARBA" id="ARBA00023204"/>
    </source>
</evidence>
<gene>
    <name evidence="15" type="ORF">OHB29_39265</name>
</gene>
<feature type="domain" description="ATPase AAA-type core" evidence="14">
    <location>
        <begin position="9"/>
        <end position="55"/>
    </location>
</feature>
<keyword evidence="6" id="KW-0228">DNA excision</keyword>
<comment type="similarity">
    <text evidence="11">Belongs to the ABC transporter superfamily. UvrA family.</text>
</comment>
<dbReference type="RefSeq" id="WP_328346455.1">
    <property type="nucleotide sequence ID" value="NZ_CP107906.1"/>
</dbReference>
<proteinExistence type="inferred from homology"/>
<evidence type="ECO:0000256" key="2">
    <source>
        <dbReference type="ARBA" id="ARBA00022490"/>
    </source>
</evidence>
<evidence type="ECO:0000256" key="7">
    <source>
        <dbReference type="ARBA" id="ARBA00022840"/>
    </source>
</evidence>
<dbReference type="EMBL" id="CP107906">
    <property type="protein sequence ID" value="WUG99640.1"/>
    <property type="molecule type" value="Genomic_DNA"/>
</dbReference>
<keyword evidence="7" id="KW-0067">ATP-binding</keyword>
<evidence type="ECO:0000259" key="14">
    <source>
        <dbReference type="Pfam" id="PF13304"/>
    </source>
</evidence>
<keyword evidence="8" id="KW-0267">Excision nuclease</keyword>
<dbReference type="Pfam" id="PF13304">
    <property type="entry name" value="AAA_21"/>
    <property type="match status" value="1"/>
</dbReference>
<keyword evidence="3" id="KW-0677">Repeat</keyword>
<reference evidence="15 16" key="1">
    <citation type="submission" date="2022-10" db="EMBL/GenBank/DDBJ databases">
        <title>The complete genomes of actinobacterial strains from the NBC collection.</title>
        <authorList>
            <person name="Joergensen T.S."/>
            <person name="Alvarez Arevalo M."/>
            <person name="Sterndorff E.B."/>
            <person name="Faurdal D."/>
            <person name="Vuksanovic O."/>
            <person name="Mourched A.-S."/>
            <person name="Charusanti P."/>
            <person name="Shaw S."/>
            <person name="Blin K."/>
            <person name="Weber T."/>
        </authorList>
    </citation>
    <scope>NUCLEOTIDE SEQUENCE [LARGE SCALE GENOMIC DNA]</scope>
    <source>
        <strain evidence="15 16">NBC_00456</strain>
    </source>
</reference>
<evidence type="ECO:0000256" key="11">
    <source>
        <dbReference type="ARBA" id="ARBA00038000"/>
    </source>
</evidence>
<evidence type="ECO:0000256" key="8">
    <source>
        <dbReference type="ARBA" id="ARBA00022881"/>
    </source>
</evidence>
<evidence type="ECO:0000256" key="5">
    <source>
        <dbReference type="ARBA" id="ARBA00022763"/>
    </source>
</evidence>
<evidence type="ECO:0000256" key="6">
    <source>
        <dbReference type="ARBA" id="ARBA00022769"/>
    </source>
</evidence>
<dbReference type="InterPro" id="IPR027417">
    <property type="entry name" value="P-loop_NTPase"/>
</dbReference>
<evidence type="ECO:0000313" key="15">
    <source>
        <dbReference type="EMBL" id="WUG99640.1"/>
    </source>
</evidence>
<dbReference type="PANTHER" id="PTHR43152:SF1">
    <property type="entry name" value="UVRA PROTEIN"/>
    <property type="match status" value="1"/>
</dbReference>
<evidence type="ECO:0000313" key="16">
    <source>
        <dbReference type="Proteomes" id="UP001341259"/>
    </source>
</evidence>
<protein>
    <recommendedName>
        <fullName evidence="12">UvrABC system protein A</fullName>
    </recommendedName>
    <alternativeName>
        <fullName evidence="13">Excinuclease ABC subunit A</fullName>
    </alternativeName>
</protein>
<keyword evidence="2" id="KW-0963">Cytoplasm</keyword>
<dbReference type="Proteomes" id="UP001341259">
    <property type="component" value="Chromosome"/>
</dbReference>